<proteinExistence type="predicted"/>
<keyword evidence="3" id="KW-1185">Reference proteome</keyword>
<dbReference type="InParanoid" id="J9D506"/>
<feature type="region of interest" description="Disordered" evidence="1">
    <location>
        <begin position="104"/>
        <end position="151"/>
    </location>
</feature>
<evidence type="ECO:0000313" key="2">
    <source>
        <dbReference type="EMBL" id="EJW02609.1"/>
    </source>
</evidence>
<protein>
    <submittedName>
        <fullName evidence="2">Uncharacterized protein</fullName>
    </submittedName>
</protein>
<dbReference type="Proteomes" id="UP000003163">
    <property type="component" value="Unassembled WGS sequence"/>
</dbReference>
<reference evidence="2 3" key="1">
    <citation type="submission" date="2011-08" db="EMBL/GenBank/DDBJ databases">
        <authorList>
            <person name="Liu Z.J."/>
            <person name="Shi F.L."/>
            <person name="Lu J.Q."/>
            <person name="Li M."/>
            <person name="Wang Z.L."/>
        </authorList>
    </citation>
    <scope>NUCLEOTIDE SEQUENCE [LARGE SCALE GENOMIC DNA]</scope>
    <source>
        <strain evidence="2 3">USNM 41457</strain>
    </source>
</reference>
<dbReference type="Pfam" id="PF17008">
    <property type="entry name" value="DUF5088"/>
    <property type="match status" value="2"/>
</dbReference>
<organism evidence="2 3">
    <name type="scientific">Edhazardia aedis (strain USNM 41457)</name>
    <name type="common">Microsporidian parasite</name>
    <dbReference type="NCBI Taxonomy" id="1003232"/>
    <lineage>
        <taxon>Eukaryota</taxon>
        <taxon>Fungi</taxon>
        <taxon>Fungi incertae sedis</taxon>
        <taxon>Microsporidia</taxon>
        <taxon>Edhazardia</taxon>
    </lineage>
</organism>
<feature type="compositionally biased region" description="Polar residues" evidence="1">
    <location>
        <begin position="131"/>
        <end position="148"/>
    </location>
</feature>
<accession>J9D506</accession>
<dbReference type="HOGENOM" id="CLU_270121_0_0_1"/>
<dbReference type="EMBL" id="AFBI03000003">
    <property type="protein sequence ID" value="EJW02609.1"/>
    <property type="molecule type" value="Genomic_DNA"/>
</dbReference>
<reference evidence="3" key="2">
    <citation type="submission" date="2015-07" db="EMBL/GenBank/DDBJ databases">
        <title>Contrasting host-pathogen interactions and genome evolution in two generalist and specialist microsporidian pathogens of mosquitoes.</title>
        <authorList>
            <consortium name="The Broad Institute Genomics Platform"/>
            <consortium name="The Broad Institute Genome Sequencing Center for Infectious Disease"/>
            <person name="Cuomo C.A."/>
            <person name="Sanscrainte N.D."/>
            <person name="Goldberg J.M."/>
            <person name="Heiman D."/>
            <person name="Young S."/>
            <person name="Zeng Q."/>
            <person name="Becnel J.J."/>
            <person name="Birren B.W."/>
        </authorList>
    </citation>
    <scope>NUCLEOTIDE SEQUENCE [LARGE SCALE GENOMIC DNA]</scope>
    <source>
        <strain evidence="3">USNM 41457</strain>
    </source>
</reference>
<name>J9D506_EDHAE</name>
<evidence type="ECO:0000256" key="1">
    <source>
        <dbReference type="SAM" id="MobiDB-lite"/>
    </source>
</evidence>
<dbReference type="InterPro" id="IPR031540">
    <property type="entry name" value="DUF5088"/>
</dbReference>
<gene>
    <name evidence="2" type="ORF">EDEG_00263</name>
</gene>
<sequence length="1207" mass="141097">MIFEVLEIVRYQTPYENSTQTTYTFDIFLYHVHSDSLYKFTVDPSQHDRIVKGMIFKNECVRIVERKGCVIKFEPVKEQDVIYDEKNERFERIEVAGDFKKETVKTQNSKKNKKKNKKSHDVLSRAERNKISGNNRSKNYTTNGNTKPNSRKPVLPFFIGHKSNSDMALEPYKITNKRLKKDNYIKNMKTYNDFRLILHLLPFSYKYLPFLSDTPIISSNSKIYKTCLQTFKDNIFPVLTTVDELKGSYANFFSKDLVKKKMYAYLSNSNIDNDRNECAQGCKDAITSYISVNISDSSALQKKNDLYVCNDINNQLSSPKISRNNINNIHEKNTNITNKLTKNLKNEYLIGKITHKSRVFVYDRVSDVPVYFFVILSSGFKNAAVFFWEQNVHKYYMQIQRGDIVIFNRYRVVYKPLGSFVHINTYAENFLFNCVEVHLNENSELFKITNDCMSNKFINSTNSCDIKNPENIDANSSGIGNISTYEIDIHTDNSNKEQTHAAINYKTHEISTKTVNIMDTKYHSDFYESITGKIICLSVLIRKRNKLSDFLYEKDRVLEYYNIKLVDEFNRIRFVQLFNNSSLIFQEINTDIWIKLDNLWKLTRGNFAFFVSSCFTEIHILNKDQILENEMLLNANLINTLRNKNHQITTHTGQTSIFDSENYLPSVANDIEMLNRKFKYCNSIDKSNVNSITEHQHHSINLESKIDYINESQAFPSSANSNHSQCFYQNAEHVETARYIPVNQKCKAYFAELHKKTLSMSQSVYIDDEISRPHSFNKFNENINKTALLNEKDHNPESTKTIRSLSISANNDDYDKCSSNTIKSFNEIEDSYNHKKVNFIIGSVDVSEIFVGGKQKVPENKYIGIEDEEKHDNIKNNLNNDQSNNLETALKNDFISHNTKITIQNHDQENLFIDKNLKNSNQNILKEYVQMGLENENKKMLRNIICFLPDPFECLYELNVDYQKNLITLYLNGCYTDITKINKTFTDINQDITVLNEDKIVEISNIHSEKDINSNLDILIPDITSKYDFYNKFDFNNFENQKNYDRIFKIRRGAKLIDIKLSKYQKTFATNTQSILKLKDNLLINEHKKFIFPAKLLSYDLLPLNIKKKSKTHNFGEEILFEYFLNDQANVCSTGSVVVQCEGISLNLIVQYNHFNYTKFEENLVHRICGLNNNFFDDVCIDKYFFFLVDAFRIDENETFLLLSRMF</sequence>
<feature type="compositionally biased region" description="Basic and acidic residues" evidence="1">
    <location>
        <begin position="119"/>
        <end position="130"/>
    </location>
</feature>
<evidence type="ECO:0000313" key="3">
    <source>
        <dbReference type="Proteomes" id="UP000003163"/>
    </source>
</evidence>
<dbReference type="VEuPathDB" id="MicrosporidiaDB:EDEG_00263"/>
<comment type="caution">
    <text evidence="2">The sequence shown here is derived from an EMBL/GenBank/DDBJ whole genome shotgun (WGS) entry which is preliminary data.</text>
</comment>
<dbReference type="AlphaFoldDB" id="J9D506"/>
<feature type="compositionally biased region" description="Basic residues" evidence="1">
    <location>
        <begin position="108"/>
        <end position="118"/>
    </location>
</feature>